<dbReference type="HOGENOM" id="CLU_289175_0_0_5"/>
<dbReference type="EMBL" id="CP009123">
    <property type="protein sequence ID" value="AJA11615.1"/>
    <property type="molecule type" value="Genomic_DNA"/>
</dbReference>
<gene>
    <name evidence="2" type="ORF">SKP52_23865</name>
</gene>
<dbReference type="RefSeq" id="WP_052182093.1">
    <property type="nucleotide sequence ID" value="NZ_CP009123.1"/>
</dbReference>
<dbReference type="PANTHER" id="PTHR37157">
    <property type="entry name" value="PRION-LIKE-(Q/N-RICH) DOMAIN-BEARING PROTEIN 25"/>
    <property type="match status" value="1"/>
</dbReference>
<feature type="region of interest" description="Disordered" evidence="1">
    <location>
        <begin position="49"/>
        <end position="76"/>
    </location>
</feature>
<evidence type="ECO:0000313" key="3">
    <source>
        <dbReference type="Proteomes" id="UP000030907"/>
    </source>
</evidence>
<reference evidence="2 3" key="1">
    <citation type="journal article" date="2015" name="Int. J. Syst. Evol. Microbiol.">
        <title>Description of Sphingopyxis fribergensis sp. nov. - a soil bacterium with the ability to degrade styrene and phenylacetic acid.</title>
        <authorList>
            <person name="Oelschlagel M."/>
            <person name="Ruckert C."/>
            <person name="Kalinowski J."/>
            <person name="Schmidt G."/>
            <person name="Schlomann M."/>
            <person name="Tischler D."/>
        </authorList>
    </citation>
    <scope>NUCLEOTIDE SEQUENCE [LARGE SCALE GENOMIC DNA]</scope>
    <source>
        <strain evidence="2 3">Kp5.2</strain>
        <plasmid evidence="2">pSfKp5.2</plasmid>
    </source>
</reference>
<keyword evidence="3" id="KW-1185">Reference proteome</keyword>
<evidence type="ECO:0000256" key="1">
    <source>
        <dbReference type="SAM" id="MobiDB-lite"/>
    </source>
</evidence>
<dbReference type="Pfam" id="PF06986">
    <property type="entry name" value="F_T4SS_TraN"/>
    <property type="match status" value="1"/>
</dbReference>
<accession>A0A0A7PNL2</accession>
<sequence>MIDASSGPATSIEPEGVAGAGVRRLGRSLVAIVAAVAMVVGPIPVVQAQTSQPSGEISAAGKDGEAFAKSGKEGAASIPDQEVTGDVIPGYSTAPSDLSSLFGTDDGALNSAGGNAVGNEAWEFMMGADANRATVDPSSFEDIMKKGEEINQNAGSSELGENISNTPGTCEEVKVGEKQDYYDATCDVGVTVTTPDRVEELSCPDGYTLVGRTCTKTLTQPADVTYTCPDGGVLQGTTCVVTQPASVSSHSCPAGFTLQGTNCTRTTTEPAVITGYSCPADYMLEGDRCVRTLEQSATPNYNCPTGYVLEGTTCRSKSTYAATASYSCPAGYNLSGTTCSRTLSQPADVDYTCPAGYDLNGTTCTQTGTYTAIPNYSCPSGYTLVGTTCTATGSYGATPNYSCPNGGTLQGTECVTSGSYAATASYSCPNGGTPNGTNCMTTTQTPGTPVYQCSGWALPMDLYTFENAPYCGFAKTGKTCPTTWTGFYKEGKAQGYSGTKCFFHPKVNYTCPGAYVVEGSMCTMVTATPGTVSYSCPNGGTLNGTQCQTSSSSPATVTYSCPSGGTLAGSICNTSSSLPATVTHTCPSGGTLNGTTCTIVTSTSATPVYYCPSGYNLSGTTCSRTDETSAPVTYSCPNGGSLSGSVCTIDLAQPAEVTYSCPTGWEVQGDKCKSVLSQPATPIYSCPSGYSLSGNMCSKTETQPATPNYSCPTDFTLSGTTCTKTYPAQPNYSCPANYTLSGTTCSMTLSLPARVTMVCPPGATEQNGTCYGESAGQSECAELESNPKCSHVRDTCLDEEPNGPCKVTERTFKCPIPNSPPTDVKEYVCGGSMYCINGSCSEIEEEASNEFKDALVAMGAIDQVGKEFDPDTMGLFKGTRETCHKPVFGLVNCCAGKVSGLFSGGVAAAAAWAGLSGGPAALAGVATQFLTTFLCSNEEKQLDVKDRLGLCVSIGSYCSSSFLGVCQTKRKAYCCFESKLTRILQEQGRPQINKPWGKPKEGQCAGFTVDEFSRLDLSKMDFSDIYADFLEAVKLPDEAQMASDIQAKIDAYYKQHGPGGN</sequence>
<keyword evidence="2" id="KW-0614">Plasmid</keyword>
<evidence type="ECO:0008006" key="4">
    <source>
        <dbReference type="Google" id="ProtNLM"/>
    </source>
</evidence>
<dbReference type="InterPro" id="IPR009030">
    <property type="entry name" value="Growth_fac_rcpt_cys_sf"/>
</dbReference>
<dbReference type="InterPro" id="IPR014121">
    <property type="entry name" value="TraN_Ftype"/>
</dbReference>
<name>A0A0A7PNL2_9SPHN</name>
<dbReference type="SUPFAM" id="SSF57184">
    <property type="entry name" value="Growth factor receptor domain"/>
    <property type="match status" value="1"/>
</dbReference>
<protein>
    <recommendedName>
        <fullName evidence="4">Conjugal transfer mating pair stabilization protein TraN</fullName>
    </recommendedName>
</protein>
<organism evidence="2 3">
    <name type="scientific">Sphingopyxis fribergensis</name>
    <dbReference type="NCBI Taxonomy" id="1515612"/>
    <lineage>
        <taxon>Bacteria</taxon>
        <taxon>Pseudomonadati</taxon>
        <taxon>Pseudomonadota</taxon>
        <taxon>Alphaproteobacteria</taxon>
        <taxon>Sphingomonadales</taxon>
        <taxon>Sphingomonadaceae</taxon>
        <taxon>Sphingopyxis</taxon>
    </lineage>
</organism>
<dbReference type="PANTHER" id="PTHR37157:SF3">
    <property type="entry name" value="EB DOMAIN-CONTAINING PROTEIN"/>
    <property type="match status" value="1"/>
</dbReference>
<evidence type="ECO:0000313" key="2">
    <source>
        <dbReference type="EMBL" id="AJA11615.1"/>
    </source>
</evidence>
<dbReference type="KEGG" id="sphk:SKP52_23865"/>
<dbReference type="AlphaFoldDB" id="A0A0A7PNL2"/>
<geneLocation type="plasmid" evidence="2 3">
    <name>pSfKp5.2</name>
</geneLocation>
<feature type="compositionally biased region" description="Basic and acidic residues" evidence="1">
    <location>
        <begin position="62"/>
        <end position="72"/>
    </location>
</feature>
<proteinExistence type="predicted"/>
<dbReference type="Proteomes" id="UP000030907">
    <property type="component" value="Plasmid pSfKp5.2"/>
</dbReference>